<dbReference type="Proteomes" id="UP001234916">
    <property type="component" value="Chromosome"/>
</dbReference>
<dbReference type="AlphaFoldDB" id="A0AA49IXC8"/>
<proteinExistence type="predicted"/>
<evidence type="ECO:0000313" key="1">
    <source>
        <dbReference type="EMBL" id="WIM06567.1"/>
    </source>
</evidence>
<organism evidence="1">
    <name type="scientific">Candidatus Nitricoxidivorans perseverans</name>
    <dbReference type="NCBI Taxonomy" id="2975601"/>
    <lineage>
        <taxon>Bacteria</taxon>
        <taxon>Pseudomonadati</taxon>
        <taxon>Pseudomonadota</taxon>
        <taxon>Betaproteobacteria</taxon>
        <taxon>Nitrosomonadales</taxon>
        <taxon>Sterolibacteriaceae</taxon>
        <taxon>Candidatus Nitricoxidivorans</taxon>
    </lineage>
</organism>
<dbReference type="KEGG" id="npv:OHM77_04695"/>
<name>A0AA49IXC8_9PROT</name>
<reference evidence="1" key="1">
    <citation type="journal article" date="2023" name="Nat. Microbiol.">
        <title>Enrichment and characterization of a nitric oxide-reducing microbial community in a continuous bioreactor.</title>
        <authorList>
            <person name="Garrido-Amador P."/>
            <person name="Stortenbeker N."/>
            <person name="Wessels H.J.C.T."/>
            <person name="Speth D.R."/>
            <person name="Garcia-Heredia I."/>
            <person name="Kartal B."/>
        </authorList>
    </citation>
    <scope>NUCLEOTIDE SEQUENCE</scope>
    <source>
        <strain evidence="1">MAG1</strain>
    </source>
</reference>
<sequence length="117" mass="12769">MVRVFKIDLDKVAELSSVGLSIREIAHYIGISEDTFKRRRNEDPAIDEAIQQGRSKGVSEVAQALKKRAVEDCDPQAMKLFLQSLGESFGKKSTLAVEAVPSICIKLTTADGTTTTV</sequence>
<accession>A0AA49IXC8</accession>
<protein>
    <submittedName>
        <fullName evidence="1">Uncharacterized protein</fullName>
    </submittedName>
</protein>
<gene>
    <name evidence="1" type="ORF">OHM77_04695</name>
</gene>
<dbReference type="EMBL" id="CP107246">
    <property type="protein sequence ID" value="WIM06567.1"/>
    <property type="molecule type" value="Genomic_DNA"/>
</dbReference>